<sequence length="330" mass="35648">MDRVKSFYSKNREVSRLFIIMIAWLIFMLLTQAGKFFTGANFLTMAGQFPEYGLMALGGMLCMMTGGIDLSVVGTANMTTIISVYVLNWIFGVDGTMPAGFSVVIFLIAILTGCVIGAFNGFLISELKVPPILATLGVNQLITGLCIVITGGAAVSSFPKQFCDIFSTNLFGIIPVRVLVFILVAVIIWFMLERSTYGTKLRLYGSSAHVAEFSGINTKKLVFKTYMTSAVCASVGGLMMLSTYASARADYGSNYTMQSILLIVLGGVSPNGGKGRLSGVAAAIILLKFIESGINRFRSVSTYYVTLIWGAVLILALVIDYFSARPKKVK</sequence>
<dbReference type="PANTHER" id="PTHR32196">
    <property type="entry name" value="ABC TRANSPORTER PERMEASE PROTEIN YPHD-RELATED-RELATED"/>
    <property type="match status" value="1"/>
</dbReference>
<feature type="transmembrane region" description="Helical" evidence="8">
    <location>
        <begin position="99"/>
        <end position="124"/>
    </location>
</feature>
<keyword evidence="7 8" id="KW-0472">Membrane</keyword>
<gene>
    <name evidence="9" type="primary">lsrD_2</name>
    <name evidence="9" type="ORF">ERS852491_00680</name>
</gene>
<dbReference type="GO" id="GO:0022857">
    <property type="term" value="F:transmembrane transporter activity"/>
    <property type="evidence" value="ECO:0007669"/>
    <property type="project" value="InterPro"/>
</dbReference>
<protein>
    <submittedName>
        <fullName evidence="9">Autoinducer 2 import system permease protein lsrD</fullName>
    </submittedName>
</protein>
<dbReference type="PANTHER" id="PTHR32196:SF21">
    <property type="entry name" value="ABC TRANSPORTER PERMEASE PROTEIN YPHD-RELATED"/>
    <property type="match status" value="1"/>
</dbReference>
<dbReference type="EMBL" id="CYZU01000004">
    <property type="protein sequence ID" value="CUN86013.1"/>
    <property type="molecule type" value="Genomic_DNA"/>
</dbReference>
<dbReference type="CDD" id="cd06579">
    <property type="entry name" value="TM_PBP1_transp_AraH_like"/>
    <property type="match status" value="1"/>
</dbReference>
<dbReference type="Proteomes" id="UP000095544">
    <property type="component" value="Unassembled WGS sequence"/>
</dbReference>
<keyword evidence="5 8" id="KW-0812">Transmembrane</keyword>
<evidence type="ECO:0000256" key="1">
    <source>
        <dbReference type="ARBA" id="ARBA00004651"/>
    </source>
</evidence>
<feature type="transmembrane region" description="Helical" evidence="8">
    <location>
        <begin position="14"/>
        <end position="33"/>
    </location>
</feature>
<name>A0A174ACS4_9FIRM</name>
<feature type="transmembrane region" description="Helical" evidence="8">
    <location>
        <begin position="303"/>
        <end position="322"/>
    </location>
</feature>
<feature type="transmembrane region" description="Helical" evidence="8">
    <location>
        <begin position="136"/>
        <end position="158"/>
    </location>
</feature>
<reference evidence="9 10" key="1">
    <citation type="submission" date="2015-09" db="EMBL/GenBank/DDBJ databases">
        <authorList>
            <consortium name="Pathogen Informatics"/>
        </authorList>
    </citation>
    <scope>NUCLEOTIDE SEQUENCE [LARGE SCALE GENOMIC DNA]</scope>
    <source>
        <strain evidence="9 10">2789STDY5834876</strain>
    </source>
</reference>
<feature type="transmembrane region" description="Helical" evidence="8">
    <location>
        <begin position="54"/>
        <end position="87"/>
    </location>
</feature>
<dbReference type="OrthoDB" id="9784538at2"/>
<proteinExistence type="predicted"/>
<dbReference type="InterPro" id="IPR001851">
    <property type="entry name" value="ABC_transp_permease"/>
</dbReference>
<evidence type="ECO:0000256" key="2">
    <source>
        <dbReference type="ARBA" id="ARBA00022448"/>
    </source>
</evidence>
<accession>A0A174ACS4</accession>
<keyword evidence="6 8" id="KW-1133">Transmembrane helix</keyword>
<evidence type="ECO:0000256" key="6">
    <source>
        <dbReference type="ARBA" id="ARBA00022989"/>
    </source>
</evidence>
<dbReference type="GO" id="GO:0005886">
    <property type="term" value="C:plasma membrane"/>
    <property type="evidence" value="ECO:0007669"/>
    <property type="project" value="UniProtKB-SubCell"/>
</dbReference>
<evidence type="ECO:0000313" key="10">
    <source>
        <dbReference type="Proteomes" id="UP000095544"/>
    </source>
</evidence>
<feature type="transmembrane region" description="Helical" evidence="8">
    <location>
        <begin position="226"/>
        <end position="245"/>
    </location>
</feature>
<evidence type="ECO:0000313" key="9">
    <source>
        <dbReference type="EMBL" id="CUN86013.1"/>
    </source>
</evidence>
<keyword evidence="3" id="KW-1003">Cell membrane</keyword>
<keyword evidence="2" id="KW-0813">Transport</keyword>
<evidence type="ECO:0000256" key="7">
    <source>
        <dbReference type="ARBA" id="ARBA00023136"/>
    </source>
</evidence>
<dbReference type="STRING" id="39482.ERS852491_00680"/>
<evidence type="ECO:0000256" key="5">
    <source>
        <dbReference type="ARBA" id="ARBA00022692"/>
    </source>
</evidence>
<comment type="subcellular location">
    <subcellularLocation>
        <location evidence="1">Cell membrane</location>
        <topology evidence="1">Multi-pass membrane protein</topology>
    </subcellularLocation>
</comment>
<evidence type="ECO:0000256" key="8">
    <source>
        <dbReference type="SAM" id="Phobius"/>
    </source>
</evidence>
<dbReference type="RefSeq" id="WP_050639275.1">
    <property type="nucleotide sequence ID" value="NZ_CABKUE010000006.1"/>
</dbReference>
<feature type="transmembrane region" description="Helical" evidence="8">
    <location>
        <begin position="170"/>
        <end position="192"/>
    </location>
</feature>
<keyword evidence="4" id="KW-0997">Cell inner membrane</keyword>
<evidence type="ECO:0000256" key="4">
    <source>
        <dbReference type="ARBA" id="ARBA00022519"/>
    </source>
</evidence>
<dbReference type="AlphaFoldDB" id="A0A174ACS4"/>
<organism evidence="9 10">
    <name type="scientific">Faecalicatena contorta</name>
    <dbReference type="NCBI Taxonomy" id="39482"/>
    <lineage>
        <taxon>Bacteria</taxon>
        <taxon>Bacillati</taxon>
        <taxon>Bacillota</taxon>
        <taxon>Clostridia</taxon>
        <taxon>Lachnospirales</taxon>
        <taxon>Lachnospiraceae</taxon>
        <taxon>Faecalicatena</taxon>
    </lineage>
</organism>
<evidence type="ECO:0000256" key="3">
    <source>
        <dbReference type="ARBA" id="ARBA00022475"/>
    </source>
</evidence>
<dbReference type="Pfam" id="PF02653">
    <property type="entry name" value="BPD_transp_2"/>
    <property type="match status" value="1"/>
</dbReference>